<dbReference type="InterPro" id="IPR036982">
    <property type="entry name" value="Deoxyhypusine_synthase_sf"/>
</dbReference>
<evidence type="ECO:0000256" key="4">
    <source>
        <dbReference type="ARBA" id="ARBA00005041"/>
    </source>
</evidence>
<organism evidence="12 13">
    <name type="scientific">Thermoproteota archaeon</name>
    <dbReference type="NCBI Taxonomy" id="2056631"/>
    <lineage>
        <taxon>Archaea</taxon>
        <taxon>Thermoproteota</taxon>
    </lineage>
</organism>
<dbReference type="InterPro" id="IPR022899">
    <property type="entry name" value="Deoxyhypus_synthase_arc"/>
</dbReference>
<keyword evidence="7 11" id="KW-0808">Transferase</keyword>
<dbReference type="PANTHER" id="PTHR11703">
    <property type="entry name" value="DEOXYHYPUSINE SYNTHASE"/>
    <property type="match status" value="1"/>
</dbReference>
<dbReference type="Gene3D" id="3.40.910.10">
    <property type="entry name" value="Deoxyhypusine synthase"/>
    <property type="match status" value="1"/>
</dbReference>
<comment type="cofactor">
    <cofactor evidence="2 11">
        <name>NAD(+)</name>
        <dbReference type="ChEBI" id="CHEBI:57540"/>
    </cofactor>
</comment>
<gene>
    <name evidence="11" type="primary">dys</name>
    <name evidence="12" type="ORF">DRJ20_01890</name>
</gene>
<evidence type="ECO:0000256" key="2">
    <source>
        <dbReference type="ARBA" id="ARBA00001911"/>
    </source>
</evidence>
<evidence type="ECO:0000256" key="6">
    <source>
        <dbReference type="ARBA" id="ARBA00012683"/>
    </source>
</evidence>
<keyword evidence="8 11" id="KW-0520">NAD</keyword>
<dbReference type="Proteomes" id="UP000268446">
    <property type="component" value="Unassembled WGS sequence"/>
</dbReference>
<name>A0A497EWU4_9CREN</name>
<evidence type="ECO:0000313" key="13">
    <source>
        <dbReference type="Proteomes" id="UP000268446"/>
    </source>
</evidence>
<feature type="active site" description="Nucleophile" evidence="11">
    <location>
        <position position="280"/>
    </location>
</feature>
<keyword evidence="9 11" id="KW-0386">Hypusine biosynthesis</keyword>
<evidence type="ECO:0000256" key="9">
    <source>
        <dbReference type="ARBA" id="ARBA00023256"/>
    </source>
</evidence>
<dbReference type="UniPathway" id="UPA00354"/>
<comment type="pathway">
    <text evidence="4 11">Protein modification; eIF5A hypusination.</text>
</comment>
<dbReference type="NCBIfam" id="NF002294">
    <property type="entry name" value="PRK01221.1"/>
    <property type="match status" value="1"/>
</dbReference>
<protein>
    <recommendedName>
        <fullName evidence="10 11">Probable deoxyhypusine synthase</fullName>
        <shortName evidence="11">DHS</shortName>
        <ecNumber evidence="6 11">2.5.1.46</ecNumber>
    </recommendedName>
</protein>
<evidence type="ECO:0000256" key="7">
    <source>
        <dbReference type="ARBA" id="ARBA00022679"/>
    </source>
</evidence>
<evidence type="ECO:0000256" key="10">
    <source>
        <dbReference type="ARBA" id="ARBA00039467"/>
    </source>
</evidence>
<evidence type="ECO:0000256" key="3">
    <source>
        <dbReference type="ARBA" id="ARBA00002823"/>
    </source>
</evidence>
<dbReference type="PANTHER" id="PTHR11703:SF0">
    <property type="entry name" value="DEOXYHYPUSINE SYNTHASE"/>
    <property type="match status" value="1"/>
</dbReference>
<dbReference type="FunFam" id="3.40.910.10:FF:000010">
    <property type="entry name" value="Deoxyhypusine synthase"/>
    <property type="match status" value="1"/>
</dbReference>
<comment type="function">
    <text evidence="3 11">Catalyzes the NAD-dependent oxidative cleavage of spermidine and the subsequent transfer of the butylamine moiety of spermidine to the epsilon-amino group of a specific lysine residue of the eIF-5A precursor protein to form the intermediate deoxyhypusine residue.</text>
</comment>
<comment type="catalytic activity">
    <reaction evidence="1 11">
        <text>[eIF5A protein]-L-lysine + spermidine = [eIF5A protein]-deoxyhypusine + propane-1,3-diamine</text>
        <dbReference type="Rhea" id="RHEA:33299"/>
        <dbReference type="Rhea" id="RHEA-COMP:10143"/>
        <dbReference type="Rhea" id="RHEA-COMP:10144"/>
        <dbReference type="ChEBI" id="CHEBI:29969"/>
        <dbReference type="ChEBI" id="CHEBI:57484"/>
        <dbReference type="ChEBI" id="CHEBI:57834"/>
        <dbReference type="ChEBI" id="CHEBI:82657"/>
        <dbReference type="EC" id="2.5.1.46"/>
    </reaction>
</comment>
<dbReference type="InterPro" id="IPR002773">
    <property type="entry name" value="Deoxyhypusine_synthase"/>
</dbReference>
<proteinExistence type="inferred from homology"/>
<dbReference type="GO" id="GO:0034038">
    <property type="term" value="F:deoxyhypusine synthase activity"/>
    <property type="evidence" value="ECO:0007669"/>
    <property type="project" value="UniProtKB-UniRule"/>
</dbReference>
<comment type="similarity">
    <text evidence="5 11">Belongs to the deoxyhypusine synthase family.</text>
</comment>
<evidence type="ECO:0000256" key="1">
    <source>
        <dbReference type="ARBA" id="ARBA00000952"/>
    </source>
</evidence>
<evidence type="ECO:0000256" key="5">
    <source>
        <dbReference type="ARBA" id="ARBA00009892"/>
    </source>
</evidence>
<dbReference type="HAMAP" id="MF_00153">
    <property type="entry name" value="DHS"/>
    <property type="match status" value="1"/>
</dbReference>
<dbReference type="AlphaFoldDB" id="A0A497EWU4"/>
<comment type="caution">
    <text evidence="12">The sequence shown here is derived from an EMBL/GenBank/DDBJ whole genome shotgun (WGS) entry which is preliminary data.</text>
</comment>
<evidence type="ECO:0000256" key="11">
    <source>
        <dbReference type="HAMAP-Rule" id="MF_00153"/>
    </source>
</evidence>
<sequence>MLKVEVKDVKLSSRMSALQLIKAYELMGGFTAKLLAEAHKIALSMFTDDDCTVFLSFTGNLIATGLRGVIADLISRGYIDVIITTGGAVDHDIARCFGGKYYHGSFDLDDVMLSEMNIHRLGNIVIPLESYGTIIESVTWKVLDEITKEKRVWGVRELLWEFGKRMDDENSFLRQAYLKKVPVYVPGVVDSAFGTQLFMYSQSKEFSIDLLADMKELSDIVFDAKMTGALVIGGGISKHHTIWWNQFKGGLEYAIYITTAVEYDGSLSGARVKEAISWGKVKPEARRVTVYGDATVILPLLLASVYEAVEHT</sequence>
<evidence type="ECO:0000256" key="8">
    <source>
        <dbReference type="ARBA" id="ARBA00023027"/>
    </source>
</evidence>
<reference evidence="12 13" key="1">
    <citation type="submission" date="2018-06" db="EMBL/GenBank/DDBJ databases">
        <title>Extensive metabolic versatility and redundancy in microbially diverse, dynamic hydrothermal sediments.</title>
        <authorList>
            <person name="Dombrowski N."/>
            <person name="Teske A."/>
            <person name="Baker B.J."/>
        </authorList>
    </citation>
    <scope>NUCLEOTIDE SEQUENCE [LARGE SCALE GENOMIC DNA]</scope>
    <source>
        <strain evidence="12">B29_G17</strain>
    </source>
</reference>
<dbReference type="EC" id="2.5.1.46" evidence="6 11"/>
<dbReference type="NCBIfam" id="TIGR00321">
    <property type="entry name" value="dhys"/>
    <property type="match status" value="1"/>
</dbReference>
<dbReference type="InterPro" id="IPR029035">
    <property type="entry name" value="DHS-like_NAD/FAD-binding_dom"/>
</dbReference>
<accession>A0A497EWU4</accession>
<dbReference type="SUPFAM" id="SSF52467">
    <property type="entry name" value="DHS-like NAD/FAD-binding domain"/>
    <property type="match status" value="1"/>
</dbReference>
<evidence type="ECO:0000313" key="12">
    <source>
        <dbReference type="EMBL" id="RLE51579.1"/>
    </source>
</evidence>
<dbReference type="Pfam" id="PF01916">
    <property type="entry name" value="DS"/>
    <property type="match status" value="1"/>
</dbReference>
<dbReference type="EMBL" id="QMQZ01000045">
    <property type="protein sequence ID" value="RLE51579.1"/>
    <property type="molecule type" value="Genomic_DNA"/>
</dbReference>
<dbReference type="GO" id="GO:0005737">
    <property type="term" value="C:cytoplasm"/>
    <property type="evidence" value="ECO:0007669"/>
    <property type="project" value="TreeGrafter"/>
</dbReference>